<reference evidence="4" key="1">
    <citation type="submission" date="2021-05" db="EMBL/GenBank/DDBJ databases">
        <title>Encephalitozoon hellem ATCC 50604 Complete Genome.</title>
        <authorList>
            <person name="Mascarenhas dos Santos A.C."/>
            <person name="Julian A.T."/>
            <person name="Pombert J.-F."/>
        </authorList>
    </citation>
    <scope>NUCLEOTIDE SEQUENCE</scope>
    <source>
        <strain evidence="4">ATCC 50604</strain>
    </source>
</reference>
<sequence>MDLKEIERYFNKKRQYLTKEEYKTIIGALKKLDIAEKASNKHLAEEMKNKGNEEYSNGDFQSAIDSYTQAIIYDPTNVVCFSNRAAAYSKLGMTENAIEDCENGLKIDDKFVKLYIRLGMLYLNKDKNRAYHIFKKGLEIDPENKALKRQLDLLDKEVSNVSLENTQASSLDDMIKNMGMEGFKDNKIDFNSLFSNKNIKDVFDTVIKDKSPSDLMNMVKDMIGAMGSQDIKK</sequence>
<evidence type="ECO:0000256" key="1">
    <source>
        <dbReference type="ARBA" id="ARBA00022737"/>
    </source>
</evidence>
<dbReference type="InterPro" id="IPR011990">
    <property type="entry name" value="TPR-like_helical_dom_sf"/>
</dbReference>
<dbReference type="SUPFAM" id="SSF48452">
    <property type="entry name" value="TPR-like"/>
    <property type="match status" value="1"/>
</dbReference>
<dbReference type="Gene3D" id="1.25.40.10">
    <property type="entry name" value="Tetratricopeptide repeat domain"/>
    <property type="match status" value="1"/>
</dbReference>
<protein>
    <submittedName>
        <fullName evidence="4">TPR repeat domain-containing protein</fullName>
    </submittedName>
</protein>
<dbReference type="InterPro" id="IPR047150">
    <property type="entry name" value="SGT"/>
</dbReference>
<dbReference type="GO" id="GO:0060090">
    <property type="term" value="F:molecular adaptor activity"/>
    <property type="evidence" value="ECO:0007669"/>
    <property type="project" value="TreeGrafter"/>
</dbReference>
<evidence type="ECO:0000256" key="2">
    <source>
        <dbReference type="ARBA" id="ARBA00022803"/>
    </source>
</evidence>
<dbReference type="AlphaFoldDB" id="A0A9Q9F8U8"/>
<evidence type="ECO:0000256" key="3">
    <source>
        <dbReference type="PROSITE-ProRule" id="PRU00339"/>
    </source>
</evidence>
<dbReference type="GO" id="GO:0016020">
    <property type="term" value="C:membrane"/>
    <property type="evidence" value="ECO:0007669"/>
    <property type="project" value="TreeGrafter"/>
</dbReference>
<feature type="repeat" description="TPR" evidence="3">
    <location>
        <begin position="112"/>
        <end position="144"/>
    </location>
</feature>
<keyword evidence="2 3" id="KW-0802">TPR repeat</keyword>
<name>A0A9Q9F8U8_ENCHE</name>
<evidence type="ECO:0000313" key="5">
    <source>
        <dbReference type="Proteomes" id="UP001059546"/>
    </source>
</evidence>
<organism evidence="4 5">
    <name type="scientific">Encephalitozoon hellem</name>
    <name type="common">Microsporidian parasite</name>
    <dbReference type="NCBI Taxonomy" id="27973"/>
    <lineage>
        <taxon>Eukaryota</taxon>
        <taxon>Fungi</taxon>
        <taxon>Fungi incertae sedis</taxon>
        <taxon>Microsporidia</taxon>
        <taxon>Unikaryonidae</taxon>
        <taxon>Encephalitozoon</taxon>
    </lineage>
</organism>
<keyword evidence="1" id="KW-0677">Repeat</keyword>
<gene>
    <name evidence="4" type="ORF">GPU96_09g18450</name>
</gene>
<dbReference type="Proteomes" id="UP001059546">
    <property type="component" value="Chromosome IX"/>
</dbReference>
<proteinExistence type="predicted"/>
<feature type="repeat" description="TPR" evidence="3">
    <location>
        <begin position="44"/>
        <end position="77"/>
    </location>
</feature>
<dbReference type="PANTHER" id="PTHR45831">
    <property type="entry name" value="LD24721P"/>
    <property type="match status" value="1"/>
</dbReference>
<dbReference type="InterPro" id="IPR019734">
    <property type="entry name" value="TPR_rpt"/>
</dbReference>
<dbReference type="PROSITE" id="PS50005">
    <property type="entry name" value="TPR"/>
    <property type="match status" value="2"/>
</dbReference>
<dbReference type="SMART" id="SM00028">
    <property type="entry name" value="TPR"/>
    <property type="match status" value="3"/>
</dbReference>
<dbReference type="EMBL" id="CP075155">
    <property type="protein sequence ID" value="UTX44064.1"/>
    <property type="molecule type" value="Genomic_DNA"/>
</dbReference>
<dbReference type="GO" id="GO:0072380">
    <property type="term" value="C:TRC complex"/>
    <property type="evidence" value="ECO:0007669"/>
    <property type="project" value="TreeGrafter"/>
</dbReference>
<evidence type="ECO:0000313" key="4">
    <source>
        <dbReference type="EMBL" id="UTX44064.1"/>
    </source>
</evidence>
<dbReference type="PANTHER" id="PTHR45831:SF2">
    <property type="entry name" value="LD24721P"/>
    <property type="match status" value="1"/>
</dbReference>
<dbReference type="GO" id="GO:0006620">
    <property type="term" value="P:post-translational protein targeting to endoplasmic reticulum membrane"/>
    <property type="evidence" value="ECO:0007669"/>
    <property type="project" value="TreeGrafter"/>
</dbReference>
<dbReference type="Pfam" id="PF13181">
    <property type="entry name" value="TPR_8"/>
    <property type="match status" value="1"/>
</dbReference>
<accession>A0A9Q9F8U8</accession>
<dbReference type="Pfam" id="PF13414">
    <property type="entry name" value="TPR_11"/>
    <property type="match status" value="1"/>
</dbReference>